<organism evidence="3">
    <name type="scientific">Schistosoma curassoni</name>
    <dbReference type="NCBI Taxonomy" id="6186"/>
    <lineage>
        <taxon>Eukaryota</taxon>
        <taxon>Metazoa</taxon>
        <taxon>Spiralia</taxon>
        <taxon>Lophotrochozoa</taxon>
        <taxon>Platyhelminthes</taxon>
        <taxon>Trematoda</taxon>
        <taxon>Digenea</taxon>
        <taxon>Strigeidida</taxon>
        <taxon>Schistosomatoidea</taxon>
        <taxon>Schistosomatidae</taxon>
        <taxon>Schistosoma</taxon>
    </lineage>
</organism>
<gene>
    <name evidence="1" type="ORF">SCUD_LOCUS7701</name>
</gene>
<keyword evidence="2" id="KW-1185">Reference proteome</keyword>
<dbReference type="EMBL" id="UZAK01032439">
    <property type="protein sequence ID" value="VDP27400.1"/>
    <property type="molecule type" value="Genomic_DNA"/>
</dbReference>
<proteinExistence type="predicted"/>
<protein>
    <submittedName>
        <fullName evidence="1 3">Uncharacterized protein</fullName>
    </submittedName>
</protein>
<name>A0A183JY98_9TREM</name>
<reference evidence="1 2" key="2">
    <citation type="submission" date="2018-11" db="EMBL/GenBank/DDBJ databases">
        <authorList>
            <consortium name="Pathogen Informatics"/>
        </authorList>
    </citation>
    <scope>NUCLEOTIDE SEQUENCE [LARGE SCALE GENOMIC DNA]</scope>
    <source>
        <strain evidence="1">Dakar</strain>
        <strain evidence="2">Dakar, Senegal</strain>
    </source>
</reference>
<dbReference type="WBParaSite" id="SCUD_0000770101-mRNA-1">
    <property type="protein sequence ID" value="SCUD_0000770101-mRNA-1"/>
    <property type="gene ID" value="SCUD_0000770101"/>
</dbReference>
<evidence type="ECO:0000313" key="1">
    <source>
        <dbReference type="EMBL" id="VDP27400.1"/>
    </source>
</evidence>
<accession>A0A183JY98</accession>
<dbReference type="Proteomes" id="UP000279833">
    <property type="component" value="Unassembled WGS sequence"/>
</dbReference>
<reference evidence="3" key="1">
    <citation type="submission" date="2016-06" db="UniProtKB">
        <authorList>
            <consortium name="WormBaseParasite"/>
        </authorList>
    </citation>
    <scope>IDENTIFICATION</scope>
</reference>
<sequence length="52" mass="6130">MYLHLRCDVAETMWLTVESRTRISSYPGLDSWIYLHPRVGVHFGTQTQYNIS</sequence>
<evidence type="ECO:0000313" key="3">
    <source>
        <dbReference type="WBParaSite" id="SCUD_0000770101-mRNA-1"/>
    </source>
</evidence>
<dbReference type="AlphaFoldDB" id="A0A183JY98"/>
<evidence type="ECO:0000313" key="2">
    <source>
        <dbReference type="Proteomes" id="UP000279833"/>
    </source>
</evidence>